<evidence type="ECO:0000313" key="2">
    <source>
        <dbReference type="EMBL" id="PIT95829.1"/>
    </source>
</evidence>
<comment type="caution">
    <text evidence="2">The sequence shown here is derived from an EMBL/GenBank/DDBJ whole genome shotgun (WGS) entry which is preliminary data.</text>
</comment>
<protein>
    <submittedName>
        <fullName evidence="2">Uncharacterized protein</fullName>
    </submittedName>
</protein>
<gene>
    <name evidence="2" type="ORF">COT94_03660</name>
</gene>
<dbReference type="Proteomes" id="UP000228533">
    <property type="component" value="Unassembled WGS sequence"/>
</dbReference>
<proteinExistence type="predicted"/>
<feature type="region of interest" description="Disordered" evidence="1">
    <location>
        <begin position="1"/>
        <end position="28"/>
    </location>
</feature>
<evidence type="ECO:0000256" key="1">
    <source>
        <dbReference type="SAM" id="MobiDB-lite"/>
    </source>
</evidence>
<sequence length="119" mass="13578">MNFEKPQIKTIAKETEEPVSTEKSSENIETLAPSEVSARLISVARVYGPNFWNELNNLNKDLENQFTKDYLLKNSVYHAFIGSTPWPGLELVEDDKVKQAVLEKIANLEEQVKNIDKKV</sequence>
<accession>A0A2M6WSP7</accession>
<dbReference type="EMBL" id="PFAM01000022">
    <property type="protein sequence ID" value="PIT95829.1"/>
    <property type="molecule type" value="Genomic_DNA"/>
</dbReference>
<dbReference type="AlphaFoldDB" id="A0A2M6WSP7"/>
<evidence type="ECO:0000313" key="3">
    <source>
        <dbReference type="Proteomes" id="UP000228533"/>
    </source>
</evidence>
<reference evidence="3" key="1">
    <citation type="submission" date="2017-09" db="EMBL/GenBank/DDBJ databases">
        <title>Depth-based differentiation of microbial function through sediment-hosted aquifers and enrichment of novel symbionts in the deep terrestrial subsurface.</title>
        <authorList>
            <person name="Probst A.J."/>
            <person name="Ladd B."/>
            <person name="Jarett J.K."/>
            <person name="Geller-Mcgrath D.E."/>
            <person name="Sieber C.M.K."/>
            <person name="Emerson J.B."/>
            <person name="Anantharaman K."/>
            <person name="Thomas B.C."/>
            <person name="Malmstrom R."/>
            <person name="Stieglmeier M."/>
            <person name="Klingl A."/>
            <person name="Woyke T."/>
            <person name="Ryan C.M."/>
            <person name="Banfield J.F."/>
        </authorList>
    </citation>
    <scope>NUCLEOTIDE SEQUENCE [LARGE SCALE GENOMIC DNA]</scope>
</reference>
<organism evidence="2 3">
    <name type="scientific">Candidatus Falkowbacteria bacterium CG10_big_fil_rev_8_21_14_0_10_37_14</name>
    <dbReference type="NCBI Taxonomy" id="1974561"/>
    <lineage>
        <taxon>Bacteria</taxon>
        <taxon>Candidatus Falkowiibacteriota</taxon>
    </lineage>
</organism>
<name>A0A2M6WSP7_9BACT</name>